<gene>
    <name evidence="2" type="ORF">ESU54_11935</name>
</gene>
<organism evidence="2 3">
    <name type="scientific">Aequorivita antarctica</name>
    <dbReference type="NCBI Taxonomy" id="153266"/>
    <lineage>
        <taxon>Bacteria</taxon>
        <taxon>Pseudomonadati</taxon>
        <taxon>Bacteroidota</taxon>
        <taxon>Flavobacteriia</taxon>
        <taxon>Flavobacteriales</taxon>
        <taxon>Flavobacteriaceae</taxon>
        <taxon>Aequorivita</taxon>
    </lineage>
</organism>
<keyword evidence="1" id="KW-0732">Signal</keyword>
<feature type="signal peptide" evidence="1">
    <location>
        <begin position="1"/>
        <end position="24"/>
    </location>
</feature>
<dbReference type="EMBL" id="VORT01000008">
    <property type="protein sequence ID" value="TXD72517.1"/>
    <property type="molecule type" value="Genomic_DNA"/>
</dbReference>
<keyword evidence="3" id="KW-1185">Reference proteome</keyword>
<accession>A0A5C6YZL0</accession>
<evidence type="ECO:0000313" key="3">
    <source>
        <dbReference type="Proteomes" id="UP000321497"/>
    </source>
</evidence>
<comment type="caution">
    <text evidence="2">The sequence shown here is derived from an EMBL/GenBank/DDBJ whole genome shotgun (WGS) entry which is preliminary data.</text>
</comment>
<dbReference type="Proteomes" id="UP000321497">
    <property type="component" value="Unassembled WGS sequence"/>
</dbReference>
<reference evidence="2 3" key="1">
    <citation type="submission" date="2019-08" db="EMBL/GenBank/DDBJ databases">
        <title>Genome of Aequorivita antarctica SW49 (type strain).</title>
        <authorList>
            <person name="Bowman J.P."/>
        </authorList>
    </citation>
    <scope>NUCLEOTIDE SEQUENCE [LARGE SCALE GENOMIC DNA]</scope>
    <source>
        <strain evidence="2 3">SW49</strain>
    </source>
</reference>
<proteinExistence type="predicted"/>
<dbReference type="RefSeq" id="WP_111844986.1">
    <property type="nucleotide sequence ID" value="NZ_UEGI01000011.1"/>
</dbReference>
<sequence>MKKTTLFYSFNLIAIVFISTIAFAQVGINTTDPKGVIDFNSSTLGVVYPNVALLATNDPTPVVNPQGGPIVEGTVVYNTNTTNNGLITDIYPGIYVWNGSEWVVHYKKRQSALHNQTALLRTESNFVGGYQDVPGLGISDAKTFTAKYSGLYRIEVKTNFAGGRTETNSSIFVSQATGQFRFLFGGTPYSFETKAFSAFSSYIGGGKHYEGIWKESYETTYVNLNAGTTYPFSLSFDAYDALGFLGNGSTGPTSVNLINENFESYTVVQTFTPDPECPTAGWVASAAANQCSGCSGKTLNINANDNTNCQQSATAQMSFTPTVNTVNISFDYRFREKPSNYDRFRVYLHDGTAQVGPYLVDHVNTSDNRVYNGSHTVIAGTTYTLRFEYVNTSRGFYASVDNVVISELSGPISDEGRGYVGNEVDCQIEFTYIGE</sequence>
<dbReference type="OrthoDB" id="1430919at2"/>
<evidence type="ECO:0000256" key="1">
    <source>
        <dbReference type="SAM" id="SignalP"/>
    </source>
</evidence>
<protein>
    <submittedName>
        <fullName evidence="2">Uncharacterized protein</fullName>
    </submittedName>
</protein>
<feature type="chain" id="PRO_5022882373" evidence="1">
    <location>
        <begin position="25"/>
        <end position="435"/>
    </location>
</feature>
<name>A0A5C6YZL0_9FLAO</name>
<evidence type="ECO:0000313" key="2">
    <source>
        <dbReference type="EMBL" id="TXD72517.1"/>
    </source>
</evidence>
<dbReference type="AlphaFoldDB" id="A0A5C6YZL0"/>